<dbReference type="InterPro" id="IPR017871">
    <property type="entry name" value="ABC_transporter-like_CS"/>
</dbReference>
<dbReference type="GO" id="GO:0140359">
    <property type="term" value="F:ABC-type transporter activity"/>
    <property type="evidence" value="ECO:0007669"/>
    <property type="project" value="InterPro"/>
</dbReference>
<keyword evidence="4 10" id="KW-0067">ATP-binding</keyword>
<accession>A0A939B579</accession>
<dbReference type="SUPFAM" id="SSF90123">
    <property type="entry name" value="ABC transporter transmembrane region"/>
    <property type="match status" value="1"/>
</dbReference>
<dbReference type="RefSeq" id="WP_205110312.1">
    <property type="nucleotide sequence ID" value="NZ_JACJJL010000016.1"/>
</dbReference>
<dbReference type="GO" id="GO:0005886">
    <property type="term" value="C:plasma membrane"/>
    <property type="evidence" value="ECO:0007669"/>
    <property type="project" value="UniProtKB-SubCell"/>
</dbReference>
<dbReference type="PROSITE" id="PS50893">
    <property type="entry name" value="ABC_TRANSPORTER_2"/>
    <property type="match status" value="1"/>
</dbReference>
<comment type="subcellular location">
    <subcellularLocation>
        <location evidence="1">Cell membrane</location>
        <topology evidence="1">Multi-pass membrane protein</topology>
    </subcellularLocation>
</comment>
<evidence type="ECO:0000256" key="5">
    <source>
        <dbReference type="ARBA" id="ARBA00022989"/>
    </source>
</evidence>
<dbReference type="Pfam" id="PF00005">
    <property type="entry name" value="ABC_tran"/>
    <property type="match status" value="1"/>
</dbReference>
<dbReference type="PANTHER" id="PTHR24221">
    <property type="entry name" value="ATP-BINDING CASSETTE SUB-FAMILY B"/>
    <property type="match status" value="1"/>
</dbReference>
<dbReference type="Gene3D" id="1.20.1560.10">
    <property type="entry name" value="ABC transporter type 1, transmembrane domain"/>
    <property type="match status" value="1"/>
</dbReference>
<dbReference type="InterPro" id="IPR027417">
    <property type="entry name" value="P-loop_NTPase"/>
</dbReference>
<dbReference type="EMBL" id="JACJJL010000016">
    <property type="protein sequence ID" value="MBM6662154.1"/>
    <property type="molecule type" value="Genomic_DNA"/>
</dbReference>
<dbReference type="InterPro" id="IPR003439">
    <property type="entry name" value="ABC_transporter-like_ATP-bd"/>
</dbReference>
<comment type="caution">
    <text evidence="10">The sequence shown here is derived from an EMBL/GenBank/DDBJ whole genome shotgun (WGS) entry which is preliminary data.</text>
</comment>
<keyword evidence="5 7" id="KW-1133">Transmembrane helix</keyword>
<dbReference type="InterPro" id="IPR003593">
    <property type="entry name" value="AAA+_ATPase"/>
</dbReference>
<dbReference type="GO" id="GO:0005524">
    <property type="term" value="F:ATP binding"/>
    <property type="evidence" value="ECO:0007669"/>
    <property type="project" value="UniProtKB-KW"/>
</dbReference>
<dbReference type="Proteomes" id="UP000764045">
    <property type="component" value="Unassembled WGS sequence"/>
</dbReference>
<evidence type="ECO:0000256" key="2">
    <source>
        <dbReference type="ARBA" id="ARBA00022692"/>
    </source>
</evidence>
<evidence type="ECO:0000256" key="3">
    <source>
        <dbReference type="ARBA" id="ARBA00022741"/>
    </source>
</evidence>
<protein>
    <submittedName>
        <fullName evidence="10">ABC transporter ATP-binding protein</fullName>
    </submittedName>
</protein>
<evidence type="ECO:0000256" key="1">
    <source>
        <dbReference type="ARBA" id="ARBA00004651"/>
    </source>
</evidence>
<dbReference type="InterPro" id="IPR036640">
    <property type="entry name" value="ABC1_TM_sf"/>
</dbReference>
<dbReference type="Pfam" id="PF00664">
    <property type="entry name" value="ABC_membrane"/>
    <property type="match status" value="1"/>
</dbReference>
<dbReference type="FunFam" id="3.40.50.300:FF:000218">
    <property type="entry name" value="Multidrug ABC transporter ATP-binding protein"/>
    <property type="match status" value="1"/>
</dbReference>
<dbReference type="CDD" id="cd07346">
    <property type="entry name" value="ABC_6TM_exporters"/>
    <property type="match status" value="1"/>
</dbReference>
<sequence length="578" mass="63520">MIKMLMARLALSEQGARDLLKGVWWTTLLDIALMLPVVLTFLFLDDWLGPVLAPGSDTAHGLAYYSAMGLAFMAVMYAIAVKQYRSTYTSVYGESANRRIALAEKLRKLPLAFFGEKNLSDLTATIMDDCTDLEHTFSHSVPQLMASLISIALITAGLMAYDWRLALSLAWVVPVAFGVLAVAKGQMKRSNQTNYANKRKVSEHIQEGLDLMQEIKAYSMEKAYTDELDRKADAYEKAMTRGELLLGMTVNGAQSLLKLGLPSVISAGAWMLATGRTDVMTYLMFLVIGSRIYAPLNEVLNNLAVLVFLDVRIDRMKEMESMPALQGSSTFKLANFDICFDNVTFAYEEGKQVLRGVSFTARQGETTALIGPSGGGKTTAAKLAARFWDPQGGRITLGGTDIKTVEPETLLKHFAVVFQDVVLFNATVMENIRIGRRNATDAEVVRAARLARCDEFVSRLPDGYATVIGENGETLSGGERQRISIARAMLKDAPIILLDEATASLDVENETMIQAGLSELVKDKTVIIIAHRMRTIAEADRIVTLENGTITENLTAVERGKSNGYFARMLKQQVTDAV</sequence>
<dbReference type="InterPro" id="IPR039421">
    <property type="entry name" value="Type_1_exporter"/>
</dbReference>
<feature type="transmembrane region" description="Helical" evidence="7">
    <location>
        <begin position="165"/>
        <end position="183"/>
    </location>
</feature>
<dbReference type="SUPFAM" id="SSF52540">
    <property type="entry name" value="P-loop containing nucleoside triphosphate hydrolases"/>
    <property type="match status" value="1"/>
</dbReference>
<feature type="transmembrane region" description="Helical" evidence="7">
    <location>
        <begin position="21"/>
        <end position="42"/>
    </location>
</feature>
<keyword evidence="6 7" id="KW-0472">Membrane</keyword>
<evidence type="ECO:0000256" key="4">
    <source>
        <dbReference type="ARBA" id="ARBA00022840"/>
    </source>
</evidence>
<feature type="domain" description="ABC transporter" evidence="8">
    <location>
        <begin position="338"/>
        <end position="572"/>
    </location>
</feature>
<evidence type="ECO:0000313" key="11">
    <source>
        <dbReference type="Proteomes" id="UP000764045"/>
    </source>
</evidence>
<gene>
    <name evidence="10" type="ORF">H6B30_10400</name>
</gene>
<organism evidence="10 11">
    <name type="scientific">Marseilla massiliensis</name>
    <dbReference type="NCBI Taxonomy" id="1841864"/>
    <lineage>
        <taxon>Bacteria</taxon>
        <taxon>Pseudomonadati</taxon>
        <taxon>Bacteroidota</taxon>
        <taxon>Bacteroidia</taxon>
        <taxon>Bacteroidales</taxon>
        <taxon>Prevotellaceae</taxon>
        <taxon>Marseilla</taxon>
    </lineage>
</organism>
<evidence type="ECO:0000259" key="8">
    <source>
        <dbReference type="PROSITE" id="PS50893"/>
    </source>
</evidence>
<keyword evidence="11" id="KW-1185">Reference proteome</keyword>
<dbReference type="AlphaFoldDB" id="A0A939B579"/>
<feature type="transmembrane region" description="Helical" evidence="7">
    <location>
        <begin position="62"/>
        <end position="80"/>
    </location>
</feature>
<dbReference type="PANTHER" id="PTHR24221:SF397">
    <property type="entry name" value="ABC TRANSPORTER, ATP-BINDING TRANSMEMBRANE PROTEIN"/>
    <property type="match status" value="1"/>
</dbReference>
<feature type="domain" description="ABC transmembrane type-1" evidence="9">
    <location>
        <begin position="38"/>
        <end position="306"/>
    </location>
</feature>
<dbReference type="PROSITE" id="PS50929">
    <property type="entry name" value="ABC_TM1F"/>
    <property type="match status" value="1"/>
</dbReference>
<keyword evidence="3" id="KW-0547">Nucleotide-binding</keyword>
<evidence type="ECO:0000313" key="10">
    <source>
        <dbReference type="EMBL" id="MBM6662154.1"/>
    </source>
</evidence>
<evidence type="ECO:0000259" key="9">
    <source>
        <dbReference type="PROSITE" id="PS50929"/>
    </source>
</evidence>
<dbReference type="InterPro" id="IPR011527">
    <property type="entry name" value="ABC1_TM_dom"/>
</dbReference>
<name>A0A939B579_9BACT</name>
<reference evidence="10 11" key="1">
    <citation type="journal article" date="2021" name="Sci. Rep.">
        <title>The distribution of antibiotic resistance genes in chicken gut microbiota commensals.</title>
        <authorList>
            <person name="Juricova H."/>
            <person name="Matiasovicova J."/>
            <person name="Kubasova T."/>
            <person name="Cejkova D."/>
            <person name="Rychlik I."/>
        </authorList>
    </citation>
    <scope>NUCLEOTIDE SEQUENCE [LARGE SCALE GENOMIC DNA]</scope>
    <source>
        <strain evidence="10 11">An819</strain>
    </source>
</reference>
<keyword evidence="2 7" id="KW-0812">Transmembrane</keyword>
<proteinExistence type="predicted"/>
<dbReference type="GO" id="GO:0034040">
    <property type="term" value="F:ATPase-coupled lipid transmembrane transporter activity"/>
    <property type="evidence" value="ECO:0007669"/>
    <property type="project" value="TreeGrafter"/>
</dbReference>
<evidence type="ECO:0000256" key="7">
    <source>
        <dbReference type="SAM" id="Phobius"/>
    </source>
</evidence>
<dbReference type="PROSITE" id="PS00211">
    <property type="entry name" value="ABC_TRANSPORTER_1"/>
    <property type="match status" value="1"/>
</dbReference>
<dbReference type="SMART" id="SM00382">
    <property type="entry name" value="AAA"/>
    <property type="match status" value="1"/>
</dbReference>
<dbReference type="Gene3D" id="3.40.50.300">
    <property type="entry name" value="P-loop containing nucleotide triphosphate hydrolases"/>
    <property type="match status" value="1"/>
</dbReference>
<evidence type="ECO:0000256" key="6">
    <source>
        <dbReference type="ARBA" id="ARBA00023136"/>
    </source>
</evidence>
<dbReference type="GO" id="GO:0016887">
    <property type="term" value="F:ATP hydrolysis activity"/>
    <property type="evidence" value="ECO:0007669"/>
    <property type="project" value="InterPro"/>
</dbReference>